<protein>
    <recommendedName>
        <fullName evidence="3">DUF2341 domain-containing protein</fullName>
    </recommendedName>
</protein>
<dbReference type="InterPro" id="IPR001258">
    <property type="entry name" value="NHL_repeat"/>
</dbReference>
<dbReference type="PANTHER" id="PTHR24104:SF25">
    <property type="entry name" value="PROTEIN LIN-41"/>
    <property type="match status" value="1"/>
</dbReference>
<feature type="domain" description="DUF2341" evidence="3">
    <location>
        <begin position="857"/>
        <end position="936"/>
    </location>
</feature>
<feature type="repeat" description="NHL" evidence="2">
    <location>
        <begin position="1884"/>
        <end position="1928"/>
    </location>
</feature>
<organism evidence="4 5">
    <name type="scientific">Candidatus Desantisbacteria bacterium CG_4_10_14_0_8_um_filter_48_22</name>
    <dbReference type="NCBI Taxonomy" id="1974543"/>
    <lineage>
        <taxon>Bacteria</taxon>
        <taxon>Candidatus Desantisiibacteriota</taxon>
    </lineage>
</organism>
<keyword evidence="1" id="KW-0677">Repeat</keyword>
<dbReference type="NCBIfam" id="NF047446">
    <property type="entry name" value="barrel_OmpL47"/>
    <property type="match status" value="2"/>
</dbReference>
<evidence type="ECO:0000256" key="2">
    <source>
        <dbReference type="PROSITE-ProRule" id="PRU00504"/>
    </source>
</evidence>
<dbReference type="Gene3D" id="2.120.10.30">
    <property type="entry name" value="TolB, C-terminal domain"/>
    <property type="match status" value="2"/>
</dbReference>
<feature type="non-terminal residue" evidence="4">
    <location>
        <position position="1"/>
    </location>
</feature>
<evidence type="ECO:0000259" key="3">
    <source>
        <dbReference type="Pfam" id="PF10102"/>
    </source>
</evidence>
<dbReference type="Pfam" id="PF01436">
    <property type="entry name" value="NHL"/>
    <property type="match status" value="1"/>
</dbReference>
<evidence type="ECO:0000313" key="4">
    <source>
        <dbReference type="EMBL" id="PIZ15657.1"/>
    </source>
</evidence>
<evidence type="ECO:0000313" key="5">
    <source>
        <dbReference type="Proteomes" id="UP000229307"/>
    </source>
</evidence>
<dbReference type="InterPro" id="IPR011042">
    <property type="entry name" value="6-blade_b-propeller_TolB-like"/>
</dbReference>
<dbReference type="InterPro" id="IPR050952">
    <property type="entry name" value="TRIM-NHL_E3_ligases"/>
</dbReference>
<dbReference type="InterPro" id="IPR018765">
    <property type="entry name" value="DUF2341"/>
</dbReference>
<dbReference type="InterPro" id="IPR013320">
    <property type="entry name" value="ConA-like_dom_sf"/>
</dbReference>
<dbReference type="GO" id="GO:0008270">
    <property type="term" value="F:zinc ion binding"/>
    <property type="evidence" value="ECO:0007669"/>
    <property type="project" value="UniProtKB-KW"/>
</dbReference>
<dbReference type="EMBL" id="PFMR01000246">
    <property type="protein sequence ID" value="PIZ15657.1"/>
    <property type="molecule type" value="Genomic_DNA"/>
</dbReference>
<dbReference type="Gene3D" id="2.60.40.4070">
    <property type="match status" value="1"/>
</dbReference>
<reference evidence="5" key="1">
    <citation type="submission" date="2017-09" db="EMBL/GenBank/DDBJ databases">
        <title>Depth-based differentiation of microbial function through sediment-hosted aquifers and enrichment of novel symbionts in the deep terrestrial subsurface.</title>
        <authorList>
            <person name="Probst A.J."/>
            <person name="Ladd B."/>
            <person name="Jarett J.K."/>
            <person name="Geller-Mcgrath D.E."/>
            <person name="Sieber C.M.K."/>
            <person name="Emerson J.B."/>
            <person name="Anantharaman K."/>
            <person name="Thomas B.C."/>
            <person name="Malmstrom R."/>
            <person name="Stieglmeier M."/>
            <person name="Klingl A."/>
            <person name="Woyke T."/>
            <person name="Ryan C.M."/>
            <person name="Banfield J.F."/>
        </authorList>
    </citation>
    <scope>NUCLEOTIDE SEQUENCE [LARGE SCALE GENOMIC DNA]</scope>
</reference>
<dbReference type="PROSITE" id="PS51125">
    <property type="entry name" value="NHL"/>
    <property type="match status" value="3"/>
</dbReference>
<dbReference type="SUPFAM" id="SSF63829">
    <property type="entry name" value="Calcium-dependent phosphotriesterase"/>
    <property type="match status" value="1"/>
</dbReference>
<dbReference type="Proteomes" id="UP000229307">
    <property type="component" value="Unassembled WGS sequence"/>
</dbReference>
<dbReference type="PANTHER" id="PTHR24104">
    <property type="entry name" value="E3 UBIQUITIN-PROTEIN LIGASE NHLRC1-RELATED"/>
    <property type="match status" value="1"/>
</dbReference>
<feature type="repeat" description="NHL" evidence="2">
    <location>
        <begin position="1830"/>
        <end position="1880"/>
    </location>
</feature>
<comment type="caution">
    <text evidence="4">The sequence shown here is derived from an EMBL/GenBank/DDBJ whole genome shotgun (WGS) entry which is preliminary data.</text>
</comment>
<dbReference type="CDD" id="cd05819">
    <property type="entry name" value="NHL"/>
    <property type="match status" value="1"/>
</dbReference>
<proteinExistence type="predicted"/>
<dbReference type="InterPro" id="IPR058094">
    <property type="entry name" value="Ig-like_OmpL47-like"/>
</dbReference>
<dbReference type="SUPFAM" id="SSF49899">
    <property type="entry name" value="Concanavalin A-like lectins/glucanases"/>
    <property type="match status" value="1"/>
</dbReference>
<sequence>FPLNYSSIKVDWLRVRKYTQNEPVITFGNESPVYGISVTVDGSPPATALTIIGPKYEQEINGEIKTWITSAAQINLVSTDNLSGLNRIEYRTDNTALWNISTSPAAIQITKEGTHTLWFRGIDNVENIEQINSITLYVDNSAPVTDLNIGKPIYAISDTFITSSTPITLSSSDAGCGLKAIEYRIDESTWQAYSDPFTVPSGGRHTIYYRSFDNLNNEEMEGSAKTVTSLPDWQSFTEIDGVDIDASPGDVSIAGIPVWQAMCEFNKMPEESDPPWNSYISYGQYSAELLENCLHLSTSDPAVYTGWYRIVPEFSSEIGSTVEARLKVVTTDDYPGDIRIFLIDGSCEMSLGFKSNSVCMGYGDAGFTILTELPFNTTDGFHTYRLTLKQGTANLYIDNNPVPVLTQPGIGYSDRFIFFGDYTYQESFDSGQHSEVWDYVRYTAKGAFAPSPVVQGFIRNKIVWDGIPSYQGVFRSSGSVPEGTDIKYEISYSADDISYTQALEIGNGAVILPGYKYGIIKAILSSQNSGITPVLHDYTLFYPTGHKSTTVIVDDIPPVTSISCGSPAYFDGADTWITPATVFHLSCADQGIDTPSGTAITLYRINGGMFRPTRDGFSPKNCGTDRCTIEFYGVDNLSNAEQVRSYSARVDTTPPSVDVSTGTPSYTANAETYIGPLTKIYLLPSDSGCGPETVSYQVDTGPILPYTLPFSIISGGKHSISWYAWDKLGNFSTSGKRVFTSLEDWQKEGAYSYNIDLFFTPGDVRLMPAAVYGYHISSVIDLGKIPEEDGLFSADFQAGQNNGIQFEYSHANITSAQDWQWAQEIIINNPAGSALEEYQALVELTASDFDYSKARPDGSDIRFQDSDKITFLPYYIDTWNPSGISRIWVKVPYIPANSSKSVYILYGNLSAESESSGESVFLAFDDFNDNSWQDKWVLDSAGPGAPQITEHYGYLDIPSWFGGGQNLTSCFDFLSQPILIESRMLHFESYESQSILGLKQGHYILGFGNNGYENRGFYLEDYAGRGLGAENWAGGNAYGVWKCYRILADGNNFDGWRGDADGIYDQFIDWDFGNSYDFNTTGPCNARIYIWRSGILLDWFRIRKYAQTEPAVIIDGEERQNDWSEWTTINSGETLPAGYRFYRVRTTLSSDAASEPVLHSYELSFEKPVFLNVDNTAPSLVITVPPEAGPDPVQVSVQASEELKAAPEVRVTQNGMEGWGIVPLAYHGNSLWTGQYQAFAGYNGKAQIEVTGQDLAGHTGTSRSEFMVNIPSLEFSFDNVWDEPDPFNPPQQTAKIHFTVSNPGTYIGFVFLFDDMQNQVNYFRYDNISGPYQVEWNGMDEMGNMAREGVYTYRFTALTAEEQAIDKMGKITLLNMASLDTSGAGIYNPGNPQLQIIPYTPQHPAVAGAFSTFNPQGLAPISSIYNLQPEGTLFDPPARFTIRYTDADAEIVGEDNLWIYMFDEGGNSWAKVEPQYKDKDSNTITIYIDHLSLYSLLFSKTEVNITPPIAEITDPIHMSFVANNVEIKGTANAMLFGNYRFDYGAGAFPDTWTLIEPVYGYPVESSTLTIWNTTGLEGIYTLRLTVANRIGDTASTQVTVIIDNTKPTTTTLTIGEPKYDYTNGTPVVVTSHTPFVLTCLDSGLMPSGILQSEYAVDTDASWTLASYSGEDTLTGAQLFIFTIPDAYLDAEHAIYYRSVDNAGNFEDSKSITIVLDNTSPAAALAYPSKQDTGICKIVNSNTMSIIGTTTDIHFSLYRIELKAMRDGDTPTDWTTINEAELQKETQSLGVWNTTQFTKNRWYYIRIVSTDKVNNTSIDTVSVYLGNPEVKLVFGSHGNDNGDFKEPYGIAFSPTQEGSDNSGCIFVTDNKNDRVQKFDINGKFLLSFNGRSGESHKLKKPSGIAVDPESACVFVADRDNDRIQAFDLFGNFLFSFGEKHDIKRPEQLSVGLYYTYQDTSYACTKAVYVADAKKDRIAIFDYEGNLLATISNLDDPQGVFALDHLQYPGSTQAGVYVANTDDNIVTVYTSALTPTFSIKGLDDPRAVYADQRGYIYVSDTDHNKIKRYNRYGELLMQYSGSCTTSLDKPAGICLDNQGNLWIADEENNRIVKIGAPTVDETMAMRMFSLPKAAMTIKDAYAFPVPFKPNSGLGHTAISFKLYSTLNVLLRIYNISGELVFEQTGITTDPYIWNVLNNWSEPIASGVYIYFLTDSTLERKIGKIMIIR</sequence>
<evidence type="ECO:0000256" key="1">
    <source>
        <dbReference type="ARBA" id="ARBA00022737"/>
    </source>
</evidence>
<feature type="repeat" description="NHL" evidence="2">
    <location>
        <begin position="2085"/>
        <end position="2115"/>
    </location>
</feature>
<dbReference type="Pfam" id="PF10102">
    <property type="entry name" value="DUF2341"/>
    <property type="match status" value="1"/>
</dbReference>
<gene>
    <name evidence="4" type="ORF">COY52_09195</name>
</gene>
<name>A0A2M7S827_9BACT</name>
<accession>A0A2M7S827</accession>